<evidence type="ECO:0000313" key="1">
    <source>
        <dbReference type="EMBL" id="KAK1421501.1"/>
    </source>
</evidence>
<reference evidence="1" key="1">
    <citation type="journal article" date="2023" name="bioRxiv">
        <title>Improved chromosome-level genome assembly for marigold (Tagetes erecta).</title>
        <authorList>
            <person name="Jiang F."/>
            <person name="Yuan L."/>
            <person name="Wang S."/>
            <person name="Wang H."/>
            <person name="Xu D."/>
            <person name="Wang A."/>
            <person name="Fan W."/>
        </authorList>
    </citation>
    <scope>NUCLEOTIDE SEQUENCE</scope>
    <source>
        <strain evidence="1">WSJ</strain>
        <tissue evidence="1">Leaf</tissue>
    </source>
</reference>
<dbReference type="EMBL" id="JAUHHV010000006">
    <property type="protein sequence ID" value="KAK1421501.1"/>
    <property type="molecule type" value="Genomic_DNA"/>
</dbReference>
<organism evidence="1 2">
    <name type="scientific">Tagetes erecta</name>
    <name type="common">African marigold</name>
    <dbReference type="NCBI Taxonomy" id="13708"/>
    <lineage>
        <taxon>Eukaryota</taxon>
        <taxon>Viridiplantae</taxon>
        <taxon>Streptophyta</taxon>
        <taxon>Embryophyta</taxon>
        <taxon>Tracheophyta</taxon>
        <taxon>Spermatophyta</taxon>
        <taxon>Magnoliopsida</taxon>
        <taxon>eudicotyledons</taxon>
        <taxon>Gunneridae</taxon>
        <taxon>Pentapetalae</taxon>
        <taxon>asterids</taxon>
        <taxon>campanulids</taxon>
        <taxon>Asterales</taxon>
        <taxon>Asteraceae</taxon>
        <taxon>Asteroideae</taxon>
        <taxon>Heliantheae alliance</taxon>
        <taxon>Tageteae</taxon>
        <taxon>Tagetes</taxon>
    </lineage>
</organism>
<protein>
    <submittedName>
        <fullName evidence="1">Uncharacterized protein</fullName>
    </submittedName>
</protein>
<dbReference type="Proteomes" id="UP001229421">
    <property type="component" value="Unassembled WGS sequence"/>
</dbReference>
<proteinExistence type="predicted"/>
<gene>
    <name evidence="1" type="ORF">QVD17_23877</name>
</gene>
<comment type="caution">
    <text evidence="1">The sequence shown here is derived from an EMBL/GenBank/DDBJ whole genome shotgun (WGS) entry which is preliminary data.</text>
</comment>
<dbReference type="AlphaFoldDB" id="A0AAD8NUR3"/>
<evidence type="ECO:0000313" key="2">
    <source>
        <dbReference type="Proteomes" id="UP001229421"/>
    </source>
</evidence>
<keyword evidence="2" id="KW-1185">Reference proteome</keyword>
<accession>A0AAD8NUR3</accession>
<sequence>MSPPSLHATHSPTVRSEGWRLGHRRSHPCMVNFRRIEARSMQDLATRNFENLRQEGYDDVLQPKIVAEVNRFEKVFY</sequence>
<name>A0AAD8NUR3_TARER</name>